<sequence length="169" mass="20032">MEMFYFLLMLCAGQILIIFLLMWKVRRLTIALQKAKLIEEKEADLAQHRLYQEEAAYVMTLMYEIRSAVAKQEQALHRRALERTQRALPFSKKKLRLLFTEEEVHTIQTFWQHYETYLRKHWLTEKGKIKSVFRGAPHLPNSEYGQMVIASKNILPIFDELLSNLNSSS</sequence>
<protein>
    <submittedName>
        <fullName evidence="2">Uncharacterized protein</fullName>
    </submittedName>
</protein>
<accession>A0A0M0KKV6</accession>
<gene>
    <name evidence="2" type="ORF">AMD02_11655</name>
</gene>
<name>A0A0M0KKV6_ALKHA</name>
<organism evidence="2">
    <name type="scientific">Halalkalibacterium halodurans</name>
    <name type="common">Bacillus halodurans</name>
    <dbReference type="NCBI Taxonomy" id="86665"/>
    <lineage>
        <taxon>Bacteria</taxon>
        <taxon>Bacillati</taxon>
        <taxon>Bacillota</taxon>
        <taxon>Bacilli</taxon>
        <taxon>Bacillales</taxon>
        <taxon>Bacillaceae</taxon>
        <taxon>Halalkalibacterium (ex Joshi et al. 2022)</taxon>
    </lineage>
</organism>
<comment type="caution">
    <text evidence="2">The sequence shown here is derived from an EMBL/GenBank/DDBJ whole genome shotgun (WGS) entry which is preliminary data.</text>
</comment>
<feature type="transmembrane region" description="Helical" evidence="1">
    <location>
        <begin position="6"/>
        <end position="23"/>
    </location>
</feature>
<evidence type="ECO:0000256" key="1">
    <source>
        <dbReference type="SAM" id="Phobius"/>
    </source>
</evidence>
<proteinExistence type="predicted"/>
<dbReference type="AlphaFoldDB" id="A0A0M0KKV6"/>
<reference evidence="2" key="1">
    <citation type="submission" date="2015-08" db="EMBL/GenBank/DDBJ databases">
        <title>Complete DNA Sequence of Pseudomonas syringae pv. actinidiae, the Causal Agent of Kiwifruit Canker Disease.</title>
        <authorList>
            <person name="Rikkerink E.H.A."/>
            <person name="Fineran P.C."/>
        </authorList>
    </citation>
    <scope>NUCLEOTIDE SEQUENCE</scope>
    <source>
        <strain evidence="2">DSM 13666</strain>
    </source>
</reference>
<dbReference type="EMBL" id="LILD01000001">
    <property type="protein sequence ID" value="KOO39430.1"/>
    <property type="molecule type" value="Genomic_DNA"/>
</dbReference>
<evidence type="ECO:0000313" key="2">
    <source>
        <dbReference type="EMBL" id="KOO39430.1"/>
    </source>
</evidence>
<keyword evidence="1" id="KW-0472">Membrane</keyword>
<keyword evidence="1" id="KW-0812">Transmembrane</keyword>
<keyword evidence="1" id="KW-1133">Transmembrane helix</keyword>
<dbReference type="PATRIC" id="fig|136160.3.peg.2743"/>